<evidence type="ECO:0000313" key="1">
    <source>
        <dbReference type="EMBL" id="PWK93636.1"/>
    </source>
</evidence>
<protein>
    <recommendedName>
        <fullName evidence="3">Filamentous hemagglutinin</fullName>
    </recommendedName>
</protein>
<sequence length="104" mass="11144">MNGRPEACRAARQDAIDKQNTYQNLGYQNQKEAQEGWQQIQQLLGSSSPEARQTQELYKGIVAAYERSGMSEEAAKSAVGYQLGAMYIAGGIAGIGSGKAVDEG</sequence>
<dbReference type="RefSeq" id="WP_244915504.1">
    <property type="nucleotide sequence ID" value="NZ_QGHF01000014.1"/>
</dbReference>
<accession>A0A2V2B4A9</accession>
<dbReference type="EMBL" id="QGHF01000014">
    <property type="protein sequence ID" value="PWK93636.1"/>
    <property type="molecule type" value="Genomic_DNA"/>
</dbReference>
<evidence type="ECO:0008006" key="3">
    <source>
        <dbReference type="Google" id="ProtNLM"/>
    </source>
</evidence>
<name>A0A2V2B4A9_9GAMM</name>
<evidence type="ECO:0000313" key="2">
    <source>
        <dbReference type="Proteomes" id="UP000245981"/>
    </source>
</evidence>
<proteinExistence type="predicted"/>
<reference evidence="1 2" key="1">
    <citation type="submission" date="2018-05" db="EMBL/GenBank/DDBJ databases">
        <title>Genomic Encyclopedia of Type Strains, Phase IV (KMG-V): Genome sequencing to study the core and pangenomes of soil and plant-associated prokaryotes.</title>
        <authorList>
            <person name="Whitman W."/>
        </authorList>
    </citation>
    <scope>NUCLEOTIDE SEQUENCE [LARGE SCALE GENOMIC DNA]</scope>
    <source>
        <strain evidence="1 2">PNA 200-10</strain>
    </source>
</reference>
<gene>
    <name evidence="1" type="ORF">C7431_11497</name>
</gene>
<dbReference type="AlphaFoldDB" id="A0A2V2B4A9"/>
<comment type="caution">
    <text evidence="1">The sequence shown here is derived from an EMBL/GenBank/DDBJ whole genome shotgun (WGS) entry which is preliminary data.</text>
</comment>
<organism evidence="1 2">
    <name type="scientific">Pantoea allii</name>
    <dbReference type="NCBI Taxonomy" id="574096"/>
    <lineage>
        <taxon>Bacteria</taxon>
        <taxon>Pseudomonadati</taxon>
        <taxon>Pseudomonadota</taxon>
        <taxon>Gammaproteobacteria</taxon>
        <taxon>Enterobacterales</taxon>
        <taxon>Erwiniaceae</taxon>
        <taxon>Pantoea</taxon>
    </lineage>
</organism>
<dbReference type="Proteomes" id="UP000245981">
    <property type="component" value="Unassembled WGS sequence"/>
</dbReference>